<accession>A0ABQ0A3X8</accession>
<dbReference type="Pfam" id="PF04326">
    <property type="entry name" value="SLFN_AlbA_2"/>
    <property type="match status" value="1"/>
</dbReference>
<name>A0ABQ0A3X8_9GAMM</name>
<dbReference type="RefSeq" id="WP_353301318.1">
    <property type="nucleotide sequence ID" value="NZ_BAABWN010000001.1"/>
</dbReference>
<organism evidence="2 3">
    <name type="scientific">Sessilibacter corallicola</name>
    <dbReference type="NCBI Taxonomy" id="2904075"/>
    <lineage>
        <taxon>Bacteria</taxon>
        <taxon>Pseudomonadati</taxon>
        <taxon>Pseudomonadota</taxon>
        <taxon>Gammaproteobacteria</taxon>
        <taxon>Cellvibrionales</taxon>
        <taxon>Cellvibrionaceae</taxon>
        <taxon>Sessilibacter</taxon>
    </lineage>
</organism>
<evidence type="ECO:0000259" key="1">
    <source>
        <dbReference type="Pfam" id="PF04326"/>
    </source>
</evidence>
<evidence type="ECO:0000313" key="3">
    <source>
        <dbReference type="Proteomes" id="UP001465153"/>
    </source>
</evidence>
<dbReference type="Proteomes" id="UP001465153">
    <property type="component" value="Unassembled WGS sequence"/>
</dbReference>
<gene>
    <name evidence="2" type="ORF">NBRC116591_01660</name>
</gene>
<dbReference type="InterPro" id="IPR007421">
    <property type="entry name" value="Schlafen_AlbA_2_dom"/>
</dbReference>
<sequence>MQELVKNLIDQKKEGHWWDFKLKHHDNLHDLLHDILCLANVIHDGDRFIIFGVSDDYEINGLNDKNLRRTQADILNFLRTISFANNKIPNIKIDSLQINGKELDILTIRNENHKPYFLTKDETKKGTTVRAGTIYSRLGDSNTPKDSSANPEEIEKMWCQRFNLDKKASERFIDILVDYNNWKYDGISKAFYDIDPDFKIEIGSHEGKGGQYWWEESLAEKPYRFHYHLRYKSVELYKLLVVRFKNENLKIPFPNVEFINLPENDNNHEEKIYCDLFYYIKNTIEYSLFKHIRALETSKINHKSFSTPIQTQIKPPIIKLPFLILDSEDQLNIIHKKLTSNYSEFLQVKSKSNLLKTIDKQTDPRYAAEELFSEWAYDIAYKNNI</sequence>
<proteinExistence type="predicted"/>
<keyword evidence="3" id="KW-1185">Reference proteome</keyword>
<reference evidence="2 3" key="1">
    <citation type="submission" date="2024-04" db="EMBL/GenBank/DDBJ databases">
        <title>Draft genome sequence of Sessilibacter corallicola NBRC 116591.</title>
        <authorList>
            <person name="Miyakawa T."/>
            <person name="Kusuya Y."/>
            <person name="Miura T."/>
        </authorList>
    </citation>
    <scope>NUCLEOTIDE SEQUENCE [LARGE SCALE GENOMIC DNA]</scope>
    <source>
        <strain evidence="2 3">KU-00831-HH</strain>
    </source>
</reference>
<protein>
    <recommendedName>
        <fullName evidence="1">Schlafen AlbA-2 domain-containing protein</fullName>
    </recommendedName>
</protein>
<dbReference type="InterPro" id="IPR038461">
    <property type="entry name" value="Schlafen_AlbA_2_dom_sf"/>
</dbReference>
<dbReference type="EMBL" id="BAABWN010000001">
    <property type="protein sequence ID" value="GAA6166356.1"/>
    <property type="molecule type" value="Genomic_DNA"/>
</dbReference>
<comment type="caution">
    <text evidence="2">The sequence shown here is derived from an EMBL/GenBank/DDBJ whole genome shotgun (WGS) entry which is preliminary data.</text>
</comment>
<dbReference type="Gene3D" id="3.30.950.30">
    <property type="entry name" value="Schlafen, AAA domain"/>
    <property type="match status" value="1"/>
</dbReference>
<feature type="domain" description="Schlafen AlbA-2" evidence="1">
    <location>
        <begin position="14"/>
        <end position="144"/>
    </location>
</feature>
<evidence type="ECO:0000313" key="2">
    <source>
        <dbReference type="EMBL" id="GAA6166356.1"/>
    </source>
</evidence>